<dbReference type="Pfam" id="PF09413">
    <property type="entry name" value="DUF2007"/>
    <property type="match status" value="1"/>
</dbReference>
<keyword evidence="1" id="KW-0479">Metal-binding</keyword>
<accession>A0A8J6J1G7</accession>
<dbReference type="Proteomes" id="UP000601768">
    <property type="component" value="Unassembled WGS sequence"/>
</dbReference>
<dbReference type="InterPro" id="IPR036443">
    <property type="entry name" value="Znf_RanBP2_sf"/>
</dbReference>
<evidence type="ECO:0000256" key="1">
    <source>
        <dbReference type="ARBA" id="ARBA00022723"/>
    </source>
</evidence>
<reference evidence="5" key="2">
    <citation type="submission" date="2020-08" db="EMBL/GenBank/DDBJ databases">
        <authorList>
            <person name="Lai Q."/>
        </authorList>
    </citation>
    <scope>NUCLEOTIDE SEQUENCE</scope>
    <source>
        <strain evidence="5">S27-2</strain>
    </source>
</reference>
<proteinExistence type="predicted"/>
<keyword evidence="2" id="KW-0863">Zinc-finger</keyword>
<dbReference type="AlphaFoldDB" id="A0A8J6J1G7"/>
<comment type="caution">
    <text evidence="5">The sequence shown here is derived from an EMBL/GenBank/DDBJ whole genome shotgun (WGS) entry which is preliminary data.</text>
</comment>
<dbReference type="PROSITE" id="PS01358">
    <property type="entry name" value="ZF_RANBP2_1"/>
    <property type="match status" value="1"/>
</dbReference>
<gene>
    <name evidence="5" type="ORF">H8B19_18240</name>
</gene>
<dbReference type="PROSITE" id="PS50199">
    <property type="entry name" value="ZF_RANBP2_2"/>
    <property type="match status" value="1"/>
</dbReference>
<evidence type="ECO:0000256" key="3">
    <source>
        <dbReference type="ARBA" id="ARBA00022833"/>
    </source>
</evidence>
<keyword evidence="6" id="KW-1185">Reference proteome</keyword>
<keyword evidence="3" id="KW-0862">Zinc</keyword>
<dbReference type="EMBL" id="JACNEP010000026">
    <property type="protein sequence ID" value="MBC3767823.1"/>
    <property type="molecule type" value="Genomic_DNA"/>
</dbReference>
<reference evidence="5" key="1">
    <citation type="journal article" date="2018" name="Int. J. Syst. Evol. Microbiol.">
        <title>Neptunicella marina gen. nov., sp. nov., isolated from surface seawater.</title>
        <authorList>
            <person name="Liu X."/>
            <person name="Lai Q."/>
            <person name="Du Y."/>
            <person name="Zhang X."/>
            <person name="Liu Z."/>
            <person name="Sun F."/>
            <person name="Shao Z."/>
        </authorList>
    </citation>
    <scope>NUCLEOTIDE SEQUENCE</scope>
    <source>
        <strain evidence="5">S27-2</strain>
    </source>
</reference>
<evidence type="ECO:0000256" key="2">
    <source>
        <dbReference type="ARBA" id="ARBA00022771"/>
    </source>
</evidence>
<evidence type="ECO:0000313" key="6">
    <source>
        <dbReference type="Proteomes" id="UP000601768"/>
    </source>
</evidence>
<evidence type="ECO:0000259" key="4">
    <source>
        <dbReference type="PROSITE" id="PS50199"/>
    </source>
</evidence>
<dbReference type="SUPFAM" id="SSF90209">
    <property type="entry name" value="Ran binding protein zinc finger-like"/>
    <property type="match status" value="1"/>
</dbReference>
<dbReference type="GO" id="GO:0008270">
    <property type="term" value="F:zinc ion binding"/>
    <property type="evidence" value="ECO:0007669"/>
    <property type="project" value="UniProtKB-KW"/>
</dbReference>
<organism evidence="5 6">
    <name type="scientific">Neptunicella marina</name>
    <dbReference type="NCBI Taxonomy" id="2125989"/>
    <lineage>
        <taxon>Bacteria</taxon>
        <taxon>Pseudomonadati</taxon>
        <taxon>Pseudomonadota</taxon>
        <taxon>Gammaproteobacteria</taxon>
        <taxon>Alteromonadales</taxon>
        <taxon>Alteromonadaceae</taxon>
        <taxon>Neptunicella</taxon>
    </lineage>
</organism>
<dbReference type="RefSeq" id="WP_186508481.1">
    <property type="nucleotide sequence ID" value="NZ_JACNEP010000026.1"/>
</dbReference>
<evidence type="ECO:0000313" key="5">
    <source>
        <dbReference type="EMBL" id="MBC3767823.1"/>
    </source>
</evidence>
<dbReference type="InterPro" id="IPR018551">
    <property type="entry name" value="DUF2007"/>
</dbReference>
<dbReference type="InterPro" id="IPR001876">
    <property type="entry name" value="Znf_RanBP2"/>
</dbReference>
<sequence length="107" mass="12458">MLKIFTSEDRLMVWHIHQRLVDMGIPCSLRNEYAVGGAGELAPQDCWPEIWLADEEWLPKAKAAMDSLKQAAEKQFDWFCRQCQEKNYAGFDICWHCEAERPDPEIA</sequence>
<protein>
    <submittedName>
        <fullName evidence="5">DUF2007 domain-containing protein</fullName>
    </submittedName>
</protein>
<feature type="domain" description="RanBP2-type" evidence="4">
    <location>
        <begin position="74"/>
        <end position="103"/>
    </location>
</feature>
<name>A0A8J6J1G7_9ALTE</name>